<dbReference type="InterPro" id="IPR014243">
    <property type="entry name" value="RsfA-like"/>
</dbReference>
<name>A0ABT9YFR5_9BACI</name>
<dbReference type="NCBIfam" id="TIGR02894">
    <property type="entry name" value="DNA_bind_RsfA"/>
    <property type="match status" value="1"/>
</dbReference>
<keyword evidence="4" id="KW-1185">Reference proteome</keyword>
<dbReference type="InterPro" id="IPR001005">
    <property type="entry name" value="SANT/Myb"/>
</dbReference>
<sequence length="196" mass="22565">MVATRQDAWSDDEDLLLAEVVLRHIRESSTQLAAFEEVGRKLSRSSAACGFRWNSTIRKKYESAVSLAKKQKSKKITQQTEGLEVVPQAPLNQSRKKAASSEKPVTQVADTAKTQYQKQELTLEDVITFLTDYQSQHQSRELSELEEVKQENQQLKLKVDQLSRDKEIITQDYKALLTIMDRARKFTRDHPIERTI</sequence>
<feature type="coiled-coil region" evidence="1">
    <location>
        <begin position="138"/>
        <end position="172"/>
    </location>
</feature>
<comment type="caution">
    <text evidence="3">The sequence shown here is derived from an EMBL/GenBank/DDBJ whole genome shotgun (WGS) entry which is preliminary data.</text>
</comment>
<proteinExistence type="predicted"/>
<organism evidence="3 4">
    <name type="scientific">Alkalicoccobacillus murimartini</name>
    <dbReference type="NCBI Taxonomy" id="171685"/>
    <lineage>
        <taxon>Bacteria</taxon>
        <taxon>Bacillati</taxon>
        <taxon>Bacillota</taxon>
        <taxon>Bacilli</taxon>
        <taxon>Bacillales</taxon>
        <taxon>Bacillaceae</taxon>
        <taxon>Alkalicoccobacillus</taxon>
    </lineage>
</organism>
<dbReference type="PANTHER" id="PTHR41302:SF2">
    <property type="entry name" value="PRESPORE SPECIFIC TRANSCRIPTIONAL ACTIVATOR RSFA"/>
    <property type="match status" value="1"/>
</dbReference>
<dbReference type="EMBL" id="JAUSUA010000001">
    <property type="protein sequence ID" value="MDQ0206458.1"/>
    <property type="molecule type" value="Genomic_DNA"/>
</dbReference>
<evidence type="ECO:0000313" key="3">
    <source>
        <dbReference type="EMBL" id="MDQ0206458.1"/>
    </source>
</evidence>
<dbReference type="Proteomes" id="UP001225034">
    <property type="component" value="Unassembled WGS sequence"/>
</dbReference>
<protein>
    <submittedName>
        <fullName evidence="3">Prespore-specific regulator</fullName>
    </submittedName>
</protein>
<dbReference type="PANTHER" id="PTHR41302">
    <property type="entry name" value="PRESPORE-SPECIFIC TRANSCRIPTIONAL REGULATOR RSFA-RELATED"/>
    <property type="match status" value="1"/>
</dbReference>
<keyword evidence="1" id="KW-0175">Coiled coil</keyword>
<feature type="domain" description="Myb-like" evidence="2">
    <location>
        <begin position="5"/>
        <end position="57"/>
    </location>
</feature>
<dbReference type="PROSITE" id="PS50090">
    <property type="entry name" value="MYB_LIKE"/>
    <property type="match status" value="1"/>
</dbReference>
<reference evidence="3 4" key="1">
    <citation type="submission" date="2023-07" db="EMBL/GenBank/DDBJ databases">
        <title>Genomic Encyclopedia of Type Strains, Phase IV (KMG-IV): sequencing the most valuable type-strain genomes for metagenomic binning, comparative biology and taxonomic classification.</title>
        <authorList>
            <person name="Goeker M."/>
        </authorList>
    </citation>
    <scope>NUCLEOTIDE SEQUENCE [LARGE SCALE GENOMIC DNA]</scope>
    <source>
        <strain evidence="3 4">DSM 19154</strain>
    </source>
</reference>
<evidence type="ECO:0000256" key="1">
    <source>
        <dbReference type="SAM" id="Coils"/>
    </source>
</evidence>
<gene>
    <name evidence="3" type="ORF">J2S05_001232</name>
</gene>
<dbReference type="Pfam" id="PF13921">
    <property type="entry name" value="Myb_DNA-bind_6"/>
    <property type="match status" value="1"/>
</dbReference>
<evidence type="ECO:0000259" key="2">
    <source>
        <dbReference type="PROSITE" id="PS50090"/>
    </source>
</evidence>
<evidence type="ECO:0000313" key="4">
    <source>
        <dbReference type="Proteomes" id="UP001225034"/>
    </source>
</evidence>
<dbReference type="RefSeq" id="WP_306980883.1">
    <property type="nucleotide sequence ID" value="NZ_JAUSUA010000001.1"/>
</dbReference>
<accession>A0ABT9YFR5</accession>